<keyword evidence="2" id="KW-0732">Signal</keyword>
<dbReference type="GO" id="GO:0006508">
    <property type="term" value="P:proteolysis"/>
    <property type="evidence" value="ECO:0007669"/>
    <property type="project" value="InterPro"/>
</dbReference>
<keyword evidence="3" id="KW-0378">Hydrolase</keyword>
<evidence type="ECO:0000256" key="2">
    <source>
        <dbReference type="ARBA" id="ARBA00022729"/>
    </source>
</evidence>
<keyword evidence="11" id="KW-0472">Membrane</keyword>
<evidence type="ECO:0000256" key="6">
    <source>
        <dbReference type="ARBA" id="ARBA00023316"/>
    </source>
</evidence>
<dbReference type="SUPFAM" id="SSF56601">
    <property type="entry name" value="beta-lactamase/transpeptidase-like"/>
    <property type="match status" value="1"/>
</dbReference>
<dbReference type="PANTHER" id="PTHR21581">
    <property type="entry name" value="D-ALANYL-D-ALANINE CARBOXYPEPTIDASE"/>
    <property type="match status" value="1"/>
</dbReference>
<keyword evidence="6" id="KW-0961">Cell wall biogenesis/degradation</keyword>
<organism evidence="13 14">
    <name type="scientific">Humibacillus xanthopallidus</name>
    <dbReference type="NCBI Taxonomy" id="412689"/>
    <lineage>
        <taxon>Bacteria</taxon>
        <taxon>Bacillati</taxon>
        <taxon>Actinomycetota</taxon>
        <taxon>Actinomycetes</taxon>
        <taxon>Micrococcales</taxon>
        <taxon>Intrasporangiaceae</taxon>
        <taxon>Humibacillus</taxon>
    </lineage>
</organism>
<evidence type="ECO:0000256" key="9">
    <source>
        <dbReference type="RuleBase" id="RU004016"/>
    </source>
</evidence>
<evidence type="ECO:0000259" key="12">
    <source>
        <dbReference type="Pfam" id="PF00768"/>
    </source>
</evidence>
<dbReference type="Pfam" id="PF00768">
    <property type="entry name" value="Peptidase_S11"/>
    <property type="match status" value="1"/>
</dbReference>
<dbReference type="PRINTS" id="PR00725">
    <property type="entry name" value="DADACBPTASE1"/>
</dbReference>
<comment type="similarity">
    <text evidence="1 9">Belongs to the peptidase S11 family.</text>
</comment>
<evidence type="ECO:0000256" key="4">
    <source>
        <dbReference type="ARBA" id="ARBA00022960"/>
    </source>
</evidence>
<evidence type="ECO:0000256" key="10">
    <source>
        <dbReference type="SAM" id="MobiDB-lite"/>
    </source>
</evidence>
<sequence length="386" mass="39848">MCRNAPPTPFEHPQWVPDSVVGGAKLGVSGVIADVGPGVAPPPEVYDVSYVIADLDSGEILAAKSPHAWLRPASTLKTLTALTLMPRLDPRTVVVASDDAQQAAGSRVGILAGNRYTVGNLVDAMLMFSANDAVYALADAAGGYDKTVALMNDTARDIGAHDTVVVDPSGLDEGNQRSSAYDLALIARDAMRLPAFRAAVVKRDAVFPGGKDKQGKEWKAFHVYNINELLRHYPGAIGIKPGRTDRAQHTFIGAATRGGRTLVVAQMGSVTGSWRPTAALLDWGFANADKVTPVGMLVAPGEAGPATPQPSLTSLTDGSADTPSEPATATGTPAPAPLTASGSAPAGADRTSLVAVSGAGALLTAAAAGLVIRHRRRRRQTSEGPS</sequence>
<evidence type="ECO:0000313" key="13">
    <source>
        <dbReference type="EMBL" id="TQN48749.1"/>
    </source>
</evidence>
<keyword evidence="5" id="KW-0573">Peptidoglycan synthesis</keyword>
<evidence type="ECO:0000256" key="8">
    <source>
        <dbReference type="PIRSR" id="PIRSR618044-2"/>
    </source>
</evidence>
<dbReference type="GO" id="GO:0009002">
    <property type="term" value="F:serine-type D-Ala-D-Ala carboxypeptidase activity"/>
    <property type="evidence" value="ECO:0007669"/>
    <property type="project" value="InterPro"/>
</dbReference>
<evidence type="ECO:0000256" key="11">
    <source>
        <dbReference type="SAM" id="Phobius"/>
    </source>
</evidence>
<reference evidence="13 14" key="1">
    <citation type="submission" date="2019-06" db="EMBL/GenBank/DDBJ databases">
        <title>Sequencing the genomes of 1000 actinobacteria strains.</title>
        <authorList>
            <person name="Klenk H.-P."/>
        </authorList>
    </citation>
    <scope>NUCLEOTIDE SEQUENCE [LARGE SCALE GENOMIC DNA]</scope>
    <source>
        <strain evidence="13 14">DSM 21776</strain>
    </source>
</reference>
<keyword evidence="11" id="KW-1133">Transmembrane helix</keyword>
<feature type="active site" description="Proton acceptor" evidence="7">
    <location>
        <position position="77"/>
    </location>
</feature>
<name>A0A543PXE2_9MICO</name>
<keyword evidence="13" id="KW-0645">Protease</keyword>
<feature type="binding site" evidence="8">
    <location>
        <position position="240"/>
    </location>
    <ligand>
        <name>substrate</name>
    </ligand>
</feature>
<dbReference type="EMBL" id="VFQF01000001">
    <property type="protein sequence ID" value="TQN48749.1"/>
    <property type="molecule type" value="Genomic_DNA"/>
</dbReference>
<dbReference type="InterPro" id="IPR001967">
    <property type="entry name" value="Peptidase_S11_N"/>
</dbReference>
<dbReference type="PANTHER" id="PTHR21581:SF33">
    <property type="entry name" value="D-ALANYL-D-ALANINE CARBOXYPEPTIDASE DACB"/>
    <property type="match status" value="1"/>
</dbReference>
<protein>
    <submittedName>
        <fullName evidence="13">D-alanyl-D-alanine carboxypeptidase (Penicillin-binding protein 5/6)</fullName>
    </submittedName>
</protein>
<accession>A0A543PXE2</accession>
<dbReference type="Proteomes" id="UP000320085">
    <property type="component" value="Unassembled WGS sequence"/>
</dbReference>
<feature type="compositionally biased region" description="Low complexity" evidence="10">
    <location>
        <begin position="322"/>
        <end position="348"/>
    </location>
</feature>
<proteinExistence type="inferred from homology"/>
<evidence type="ECO:0000313" key="14">
    <source>
        <dbReference type="Proteomes" id="UP000320085"/>
    </source>
</evidence>
<dbReference type="AlphaFoldDB" id="A0A543PXE2"/>
<dbReference type="InterPro" id="IPR012338">
    <property type="entry name" value="Beta-lactam/transpept-like"/>
</dbReference>
<dbReference type="InterPro" id="IPR018044">
    <property type="entry name" value="Peptidase_S11"/>
</dbReference>
<dbReference type="GO" id="GO:0071555">
    <property type="term" value="P:cell wall organization"/>
    <property type="evidence" value="ECO:0007669"/>
    <property type="project" value="UniProtKB-KW"/>
</dbReference>
<comment type="caution">
    <text evidence="13">The sequence shown here is derived from an EMBL/GenBank/DDBJ whole genome shotgun (WGS) entry which is preliminary data.</text>
</comment>
<evidence type="ECO:0000256" key="7">
    <source>
        <dbReference type="PIRSR" id="PIRSR618044-1"/>
    </source>
</evidence>
<feature type="domain" description="Peptidase S11 D-alanyl-D-alanine carboxypeptidase A N-terminal" evidence="12">
    <location>
        <begin position="42"/>
        <end position="269"/>
    </location>
</feature>
<feature type="transmembrane region" description="Helical" evidence="11">
    <location>
        <begin position="353"/>
        <end position="372"/>
    </location>
</feature>
<feature type="active site" description="Acyl-ester intermediate" evidence="7">
    <location>
        <position position="74"/>
    </location>
</feature>
<keyword evidence="13" id="KW-0121">Carboxypeptidase</keyword>
<keyword evidence="4" id="KW-0133">Cell shape</keyword>
<keyword evidence="11" id="KW-0812">Transmembrane</keyword>
<dbReference type="GO" id="GO:0009252">
    <property type="term" value="P:peptidoglycan biosynthetic process"/>
    <property type="evidence" value="ECO:0007669"/>
    <property type="project" value="UniProtKB-KW"/>
</dbReference>
<feature type="active site" evidence="7">
    <location>
        <position position="129"/>
    </location>
</feature>
<feature type="region of interest" description="Disordered" evidence="10">
    <location>
        <begin position="299"/>
        <end position="348"/>
    </location>
</feature>
<feature type="compositionally biased region" description="Polar residues" evidence="10">
    <location>
        <begin position="309"/>
        <end position="321"/>
    </location>
</feature>
<dbReference type="GO" id="GO:0008360">
    <property type="term" value="P:regulation of cell shape"/>
    <property type="evidence" value="ECO:0007669"/>
    <property type="project" value="UniProtKB-KW"/>
</dbReference>
<dbReference type="Gene3D" id="3.40.710.10">
    <property type="entry name" value="DD-peptidase/beta-lactamase superfamily"/>
    <property type="match status" value="1"/>
</dbReference>
<gene>
    <name evidence="13" type="ORF">FHX52_1895</name>
</gene>
<evidence type="ECO:0000256" key="3">
    <source>
        <dbReference type="ARBA" id="ARBA00022801"/>
    </source>
</evidence>
<evidence type="ECO:0000256" key="1">
    <source>
        <dbReference type="ARBA" id="ARBA00007164"/>
    </source>
</evidence>
<evidence type="ECO:0000256" key="5">
    <source>
        <dbReference type="ARBA" id="ARBA00022984"/>
    </source>
</evidence>